<dbReference type="InterPro" id="IPR027417">
    <property type="entry name" value="P-loop_NTPase"/>
</dbReference>
<evidence type="ECO:0000313" key="3">
    <source>
        <dbReference type="EMBL" id="CAF4501509.1"/>
    </source>
</evidence>
<dbReference type="InterPro" id="IPR052752">
    <property type="entry name" value="NACHT-WD_repeat"/>
</dbReference>
<sequence length="1554" mass="181499">MSFDVSRNFIDKSISLYRGDLRDVPEQRPTSVRVFISSTFTDTIDERDSLIRIVYPKLQKYCLETYNVQFHYSDMRWGIPDQSINDHSTEDMCLQELDRCCQLSLATNCVILLSHRYGGRMLPVRIREHLFNELQTFIFDEEDKSLLNTAYRLDTNQTYLSNEQSMEYSYVLLPVNPEAKTQWKKDEKRLQEVLRYASARCFENKKISENERNEFHISTTAKEIYRALQNNEHRQQRMVVFLREIEDIACVEPDLKSKFTDEKFNSTEGSNVEAQKFLAELKTYIKSKLSEHNIFTYKVHWKDESSKREYLNEFLARFYQVIKDQIDYHIKRSQSKDALYTEALEHAIRCKMFNKNYSPREDIMQQIKDFVLSNTSGAPCILHGDSGTGKSSIMAQIPVEVPNWFRTENNTSISVVIRFLGTTSFTSDIRRPLVSIIQQICTIYGFQKPIIHESNTLQDIKADLEKILEQIPTKEKLILLFDSIDQLRVEDYDCSMWLPVNYPNNVKCIVSTIPNPDMDKRNILEGLKSLCSNATIIEVTKLDENLAQQVIEKWLQRDNRSLTQIQRKWLLSKLEPTWNEPTPLYLSLLYDISLGWHSFDDDRLTNLRRIGYTRDAIDQLYDQLSKKHGEVIFRRAITYVQLSGGLSETELLDMLSADDKVLKSVFVHYLPPPEIFRLPNILWIRIRNDMHKYLVEMEVDGTVILYFYHRSFRYHKAYHYYEKDEVEVEWILRAYYAGHTENGLNLNTLPYEMNSQKLIKKYNIKGSLAVNRCLRKQQPYVTHDKKSGVIWNMRRINQLYMLIRYPLCTPYFLQECDYLSSVLSCPDHNIGDILRACVGHMMVNRELRFLLRLCESCSTVLSKHRANFAFEISSRLAPLVTVLPEHTYNFLQECLNKCKLYWLDKETRTSNPCVNKYSIEAIYALKMYPEGLFILVSGKIRMYFVNGNIEEYAWPFNEEFRSLIAVHSFVCIYSTQAFLVYDFISREVCITPMFKAQKINRFLRRQSFAYLYHLKNAEDFQNDSFQRIDDLPSFSSRCHRVACHQESSTGKADAALVWFDVGTAVVLHSCDLYFGITVYCALDNGEFRKYSVTMMSYLPGQSIILKQDKKLIQSIIDLQIHGDFIVTLDETKKNLKLYRFLNHLSLVMDICVFNVVTQYCIVSSYLLIIESNDTLSIYEISTFSELKFETRHVQHDVVKVHAIKSSFLIVNGTTRELFSIENKRSLKLKKISTLRFECRSVLTTVMPVQSKLFILSDDYSTLAICHANKTYMIQYVSTLLDSSMLINNIHAVSAGLVLHCHDQQIFLWKLDDSNTRSFLGRARHFQTKNNRIVLYDDSVNKLIVYDTIQMLRGTIQVPNCCDALCFSEDTEYLFVIDREESMLLMYQVNNGKCLEKLFIENLSAQIQTMDDRLVLLSNDEMLLISIAKQHTSYAEKPSMNLKIIFSLDNDNSNISSTLASSSDLPLNFDNDYLNILHELNKLADVHLPCVDGHPYVDFVKKLRTMSDGTQILIYTPCRLKNIFERLLYFDFIDQDIYIFPLLASRVASTNTVYS</sequence>
<dbReference type="Proteomes" id="UP000663862">
    <property type="component" value="Unassembled WGS sequence"/>
</dbReference>
<gene>
    <name evidence="3" type="ORF">QYT958_LOCUS4719</name>
    <name evidence="2" type="ORF">TSG867_LOCUS16407</name>
</gene>
<dbReference type="EMBL" id="CAJOBR010000372">
    <property type="protein sequence ID" value="CAF4501509.1"/>
    <property type="molecule type" value="Genomic_DNA"/>
</dbReference>
<dbReference type="PANTHER" id="PTHR19871">
    <property type="entry name" value="BETA TRANSDUCIN-RELATED PROTEIN"/>
    <property type="match status" value="1"/>
</dbReference>
<dbReference type="PANTHER" id="PTHR19871:SF14">
    <property type="entry name" value="DUF4062 DOMAIN-CONTAINING PROTEIN"/>
    <property type="match status" value="1"/>
</dbReference>
<organism evidence="2 4">
    <name type="scientific">Rotaria socialis</name>
    <dbReference type="NCBI Taxonomy" id="392032"/>
    <lineage>
        <taxon>Eukaryota</taxon>
        <taxon>Metazoa</taxon>
        <taxon>Spiralia</taxon>
        <taxon>Gnathifera</taxon>
        <taxon>Rotifera</taxon>
        <taxon>Eurotatoria</taxon>
        <taxon>Bdelloidea</taxon>
        <taxon>Philodinida</taxon>
        <taxon>Philodinidae</taxon>
        <taxon>Rotaria</taxon>
    </lineage>
</organism>
<reference evidence="2" key="1">
    <citation type="submission" date="2021-02" db="EMBL/GenBank/DDBJ databases">
        <authorList>
            <person name="Nowell W R."/>
        </authorList>
    </citation>
    <scope>NUCLEOTIDE SEQUENCE</scope>
</reference>
<evidence type="ECO:0000313" key="2">
    <source>
        <dbReference type="EMBL" id="CAF4443660.1"/>
    </source>
</evidence>
<feature type="domain" description="DUF4062" evidence="1">
    <location>
        <begin position="33"/>
        <end position="120"/>
    </location>
</feature>
<name>A0A820RZ90_9BILA</name>
<dbReference type="EMBL" id="CAJOBQ010001000">
    <property type="protein sequence ID" value="CAF4443660.1"/>
    <property type="molecule type" value="Genomic_DNA"/>
</dbReference>
<evidence type="ECO:0000313" key="4">
    <source>
        <dbReference type="Proteomes" id="UP000663862"/>
    </source>
</evidence>
<dbReference type="InterPro" id="IPR025139">
    <property type="entry name" value="DUF4062"/>
</dbReference>
<proteinExistence type="predicted"/>
<dbReference type="SUPFAM" id="SSF101908">
    <property type="entry name" value="Putative isomerase YbhE"/>
    <property type="match status" value="1"/>
</dbReference>
<dbReference type="SUPFAM" id="SSF52540">
    <property type="entry name" value="P-loop containing nucleoside triphosphate hydrolases"/>
    <property type="match status" value="1"/>
</dbReference>
<evidence type="ECO:0000259" key="1">
    <source>
        <dbReference type="Pfam" id="PF13271"/>
    </source>
</evidence>
<protein>
    <recommendedName>
        <fullName evidence="1">DUF4062 domain-containing protein</fullName>
    </recommendedName>
</protein>
<dbReference type="Pfam" id="PF13271">
    <property type="entry name" value="DUF4062"/>
    <property type="match status" value="1"/>
</dbReference>
<dbReference type="Gene3D" id="3.40.50.300">
    <property type="entry name" value="P-loop containing nucleotide triphosphate hydrolases"/>
    <property type="match status" value="1"/>
</dbReference>
<accession>A0A820RZ90</accession>
<dbReference type="Proteomes" id="UP000663848">
    <property type="component" value="Unassembled WGS sequence"/>
</dbReference>
<comment type="caution">
    <text evidence="2">The sequence shown here is derived from an EMBL/GenBank/DDBJ whole genome shotgun (WGS) entry which is preliminary data.</text>
</comment>